<evidence type="ECO:0000256" key="4">
    <source>
        <dbReference type="ARBA" id="ARBA00022679"/>
    </source>
</evidence>
<dbReference type="GO" id="GO:0005524">
    <property type="term" value="F:ATP binding"/>
    <property type="evidence" value="ECO:0007669"/>
    <property type="project" value="UniProtKB-KW"/>
</dbReference>
<dbReference type="SUPFAM" id="SSF52540">
    <property type="entry name" value="P-loop containing nucleoside triphosphate hydrolases"/>
    <property type="match status" value="1"/>
</dbReference>
<dbReference type="Gene3D" id="1.10.10.10">
    <property type="entry name" value="Winged helix-like DNA-binding domain superfamily/Winged helix DNA-binding domain"/>
    <property type="match status" value="1"/>
</dbReference>
<reference evidence="14" key="1">
    <citation type="submission" date="2018-09" db="EMBL/GenBank/DDBJ databases">
        <title>Chryseolinea sp. KIS68-18 isolated from soil.</title>
        <authorList>
            <person name="Weon H.-Y."/>
            <person name="Kwon S.-W."/>
            <person name="Lee S.A."/>
        </authorList>
    </citation>
    <scope>NUCLEOTIDE SEQUENCE [LARGE SCALE GENOMIC DNA]</scope>
    <source>
        <strain evidence="14">KIS68-18</strain>
    </source>
</reference>
<sequence>MTPIQIIRKIESQTRTKLQNIDDIEVPREFRPSPGDWNSTLFEFLKVAFRVSDSGKKWYDVVDHKIAAYQIEDDELTTLVLINVGLADIPDTIFECKYLHRLVLNSNHIAKINSKLSSLSRLQFLDISNNSIEKLSENLGLPNSLSVLDLSYNSIEKIPQSINRLKNLTSLFISGNDIREMPTTVLDIVPLCMAHDKLREVKSQKDLIIRSQKYEEAAGLRDIELTLLDKMEVGLYAFDTNISNLPPEILSRGIDSIKEYWKSLEIGSRQPLNEVKLILVGEGGCGKTSLMKRLTRDEFNSNESQTHGINIREWSMIREKDSSVMARIWDFGGQEIMHSTHQFFLSKRSIYLVVIDSRKDEKVEYWLKNIESFGGDSPVLLVINKVDENPGFDINRKFIQNKYKSIAGFFRVSCSNGEGLNELKRGIVSSLMNVKHLDTLWRKEWFLIKEGLQEANKNYISYDSFIAICVENKVVDPAEQSELLSFLSDLGIMLNYRDLALQDTNVLNPHWITNAVYQIINSRLIIEAQGVLNFKSLSSILDKKNYPENKFNYIISLMKKFELCYDLDNQRVLIPDLLGIEEPELQITPQIKFYIQYAFLPKSIIPRFIVRMHRDIKKNNSWRTGAILTNAKYAARAIVKSDEEEKRISIYVEGKQPRDFFAIIRHTLEDINNSFEKLVFEERVAIPNSELSISFNHLLTLEGKGIQDYVPEGSSEEIDVSEVLGTVRKTAKEEFEEKIMEQLSFLRNKFDDKDTVLSEANKILELKPNIAGIGINLNALVDKVFKRKRKKT</sequence>
<dbReference type="Pfam" id="PF08477">
    <property type="entry name" value="Roc"/>
    <property type="match status" value="1"/>
</dbReference>
<dbReference type="InterPro" id="IPR032171">
    <property type="entry name" value="COR-A"/>
</dbReference>
<dbReference type="Pfam" id="PF13855">
    <property type="entry name" value="LRR_8"/>
    <property type="match status" value="1"/>
</dbReference>
<dbReference type="SMART" id="SM00175">
    <property type="entry name" value="RAB"/>
    <property type="match status" value="1"/>
</dbReference>
<evidence type="ECO:0000256" key="6">
    <source>
        <dbReference type="ARBA" id="ARBA00022741"/>
    </source>
</evidence>
<comment type="catalytic activity">
    <reaction evidence="10">
        <text>L-threonyl-[protein] + ATP = O-phospho-L-threonyl-[protein] + ADP + H(+)</text>
        <dbReference type="Rhea" id="RHEA:46608"/>
        <dbReference type="Rhea" id="RHEA-COMP:11060"/>
        <dbReference type="Rhea" id="RHEA-COMP:11605"/>
        <dbReference type="ChEBI" id="CHEBI:15378"/>
        <dbReference type="ChEBI" id="CHEBI:30013"/>
        <dbReference type="ChEBI" id="CHEBI:30616"/>
        <dbReference type="ChEBI" id="CHEBI:61977"/>
        <dbReference type="ChEBI" id="CHEBI:456216"/>
        <dbReference type="EC" id="2.7.11.1"/>
    </reaction>
</comment>
<dbReference type="EMBL" id="CP032382">
    <property type="protein sequence ID" value="AYB33337.1"/>
    <property type="molecule type" value="Genomic_DNA"/>
</dbReference>
<feature type="domain" description="Roc" evidence="12">
    <location>
        <begin position="268"/>
        <end position="434"/>
    </location>
</feature>
<dbReference type="InterPro" id="IPR036388">
    <property type="entry name" value="WH-like_DNA-bd_sf"/>
</dbReference>
<dbReference type="KEGG" id="chk:D4L85_23330"/>
<protein>
    <recommendedName>
        <fullName evidence="1">non-specific serine/threonine protein kinase</fullName>
        <ecNumber evidence="1">2.7.11.1</ecNumber>
    </recommendedName>
</protein>
<dbReference type="InterPro" id="IPR003591">
    <property type="entry name" value="Leu-rich_rpt_typical-subtyp"/>
</dbReference>
<keyword evidence="5" id="KW-0677">Repeat</keyword>
<evidence type="ECO:0000256" key="11">
    <source>
        <dbReference type="ARBA" id="ARBA00048679"/>
    </source>
</evidence>
<evidence type="ECO:0000256" key="3">
    <source>
        <dbReference type="ARBA" id="ARBA00022614"/>
    </source>
</evidence>
<keyword evidence="4" id="KW-0808">Transferase</keyword>
<dbReference type="PANTHER" id="PTHR47679">
    <property type="entry name" value="PROTEIN TORNADO 1"/>
    <property type="match status" value="1"/>
</dbReference>
<keyword evidence="14" id="KW-1185">Reference proteome</keyword>
<dbReference type="Pfam" id="PF16095">
    <property type="entry name" value="COR-A"/>
    <property type="match status" value="1"/>
</dbReference>
<evidence type="ECO:0000256" key="7">
    <source>
        <dbReference type="ARBA" id="ARBA00022777"/>
    </source>
</evidence>
<gene>
    <name evidence="13" type="ORF">D4L85_23330</name>
</gene>
<dbReference type="GO" id="GO:0004674">
    <property type="term" value="F:protein serine/threonine kinase activity"/>
    <property type="evidence" value="ECO:0007669"/>
    <property type="project" value="UniProtKB-KW"/>
</dbReference>
<dbReference type="Proteomes" id="UP000266183">
    <property type="component" value="Chromosome"/>
</dbReference>
<dbReference type="SMART" id="SM00369">
    <property type="entry name" value="LRR_TYP"/>
    <property type="match status" value="3"/>
</dbReference>
<accession>A0A385ST66</accession>
<dbReference type="SUPFAM" id="SSF52058">
    <property type="entry name" value="L domain-like"/>
    <property type="match status" value="1"/>
</dbReference>
<keyword evidence="7" id="KW-0418">Kinase</keyword>
<proteinExistence type="predicted"/>
<comment type="catalytic activity">
    <reaction evidence="11">
        <text>L-seryl-[protein] + ATP = O-phospho-L-seryl-[protein] + ADP + H(+)</text>
        <dbReference type="Rhea" id="RHEA:17989"/>
        <dbReference type="Rhea" id="RHEA-COMP:9863"/>
        <dbReference type="Rhea" id="RHEA-COMP:11604"/>
        <dbReference type="ChEBI" id="CHEBI:15378"/>
        <dbReference type="ChEBI" id="CHEBI:29999"/>
        <dbReference type="ChEBI" id="CHEBI:30616"/>
        <dbReference type="ChEBI" id="CHEBI:83421"/>
        <dbReference type="ChEBI" id="CHEBI:456216"/>
        <dbReference type="EC" id="2.7.11.1"/>
    </reaction>
</comment>
<evidence type="ECO:0000313" key="14">
    <source>
        <dbReference type="Proteomes" id="UP000266183"/>
    </source>
</evidence>
<dbReference type="AlphaFoldDB" id="A0A385ST66"/>
<dbReference type="SMART" id="SM00364">
    <property type="entry name" value="LRR_BAC"/>
    <property type="match status" value="3"/>
</dbReference>
<keyword evidence="9" id="KW-0342">GTP-binding</keyword>
<dbReference type="InterPro" id="IPR027417">
    <property type="entry name" value="P-loop_NTPase"/>
</dbReference>
<dbReference type="PROSITE" id="PS51450">
    <property type="entry name" value="LRR"/>
    <property type="match status" value="2"/>
</dbReference>
<dbReference type="PROSITE" id="PS51424">
    <property type="entry name" value="ROC"/>
    <property type="match status" value="1"/>
</dbReference>
<dbReference type="InterPro" id="IPR005225">
    <property type="entry name" value="Small_GTP-bd"/>
</dbReference>
<dbReference type="InterPro" id="IPR057263">
    <property type="entry name" value="COR-B"/>
</dbReference>
<evidence type="ECO:0000256" key="5">
    <source>
        <dbReference type="ARBA" id="ARBA00022737"/>
    </source>
</evidence>
<dbReference type="InterPro" id="IPR020859">
    <property type="entry name" value="ROC"/>
</dbReference>
<evidence type="ECO:0000256" key="10">
    <source>
        <dbReference type="ARBA" id="ARBA00047899"/>
    </source>
</evidence>
<dbReference type="OrthoDB" id="1148122at2"/>
<dbReference type="GO" id="GO:0005525">
    <property type="term" value="F:GTP binding"/>
    <property type="evidence" value="ECO:0007669"/>
    <property type="project" value="InterPro"/>
</dbReference>
<evidence type="ECO:0000256" key="8">
    <source>
        <dbReference type="ARBA" id="ARBA00022840"/>
    </source>
</evidence>
<dbReference type="EC" id="2.7.11.1" evidence="1"/>
<dbReference type="Gene3D" id="1.10.10.2200">
    <property type="match status" value="1"/>
</dbReference>
<evidence type="ECO:0000259" key="12">
    <source>
        <dbReference type="PROSITE" id="PS51424"/>
    </source>
</evidence>
<dbReference type="Gene3D" id="3.40.50.300">
    <property type="entry name" value="P-loop containing nucleotide triphosphate hydrolases"/>
    <property type="match status" value="1"/>
</dbReference>
<name>A0A385ST66_9BACT</name>
<evidence type="ECO:0000313" key="13">
    <source>
        <dbReference type="EMBL" id="AYB33337.1"/>
    </source>
</evidence>
<evidence type="ECO:0000256" key="2">
    <source>
        <dbReference type="ARBA" id="ARBA00022527"/>
    </source>
</evidence>
<dbReference type="RefSeq" id="WP_119756574.1">
    <property type="nucleotide sequence ID" value="NZ_CP032382.1"/>
</dbReference>
<dbReference type="PROSITE" id="PS51419">
    <property type="entry name" value="RAB"/>
    <property type="match status" value="1"/>
</dbReference>
<dbReference type="Gene3D" id="4.10.860.10">
    <property type="entry name" value="UVR domain"/>
    <property type="match status" value="1"/>
</dbReference>
<keyword evidence="2" id="KW-0723">Serine/threonine-protein kinase</keyword>
<keyword evidence="6" id="KW-0547">Nucleotide-binding</keyword>
<evidence type="ECO:0000256" key="1">
    <source>
        <dbReference type="ARBA" id="ARBA00012513"/>
    </source>
</evidence>
<evidence type="ECO:0000256" key="9">
    <source>
        <dbReference type="ARBA" id="ARBA00023134"/>
    </source>
</evidence>
<keyword evidence="3" id="KW-0433">Leucine-rich repeat</keyword>
<dbReference type="NCBIfam" id="TIGR00231">
    <property type="entry name" value="small_GTP"/>
    <property type="match status" value="1"/>
</dbReference>
<dbReference type="Gene3D" id="3.80.10.10">
    <property type="entry name" value="Ribonuclease Inhibitor"/>
    <property type="match status" value="1"/>
</dbReference>
<dbReference type="PANTHER" id="PTHR47679:SF2">
    <property type="entry name" value="C-TERMINAL OF ROC (COR) DOMAIN-CONTAINING PROTEIN"/>
    <property type="match status" value="1"/>
</dbReference>
<dbReference type="Gene3D" id="3.30.310.200">
    <property type="match status" value="1"/>
</dbReference>
<organism evidence="13 14">
    <name type="scientific">Chryseolinea soli</name>
    <dbReference type="NCBI Taxonomy" id="2321403"/>
    <lineage>
        <taxon>Bacteria</taxon>
        <taxon>Pseudomonadati</taxon>
        <taxon>Bacteroidota</taxon>
        <taxon>Cytophagia</taxon>
        <taxon>Cytophagales</taxon>
        <taxon>Fulvivirgaceae</taxon>
        <taxon>Chryseolinea</taxon>
    </lineage>
</organism>
<dbReference type="InterPro" id="IPR032675">
    <property type="entry name" value="LRR_dom_sf"/>
</dbReference>
<dbReference type="Pfam" id="PF25497">
    <property type="entry name" value="COR-B"/>
    <property type="match status" value="1"/>
</dbReference>
<dbReference type="InterPro" id="IPR001611">
    <property type="entry name" value="Leu-rich_rpt"/>
</dbReference>
<keyword evidence="8" id="KW-0067">ATP-binding</keyword>
<dbReference type="PRINTS" id="PR00449">
    <property type="entry name" value="RASTRNSFRMNG"/>
</dbReference>